<keyword evidence="1" id="KW-0689">Ribosomal protein</keyword>
<proteinExistence type="predicted"/>
<protein>
    <submittedName>
        <fullName evidence="1">40S ribosomal protein S8</fullName>
    </submittedName>
</protein>
<sequence length="81" mass="9325">MIHRKQILGNAIVEVDASAPFKKWYLQHYGVDIGRKKKAAAATKNQERKKERHILAGVVRDEHIEEQGQGIRCCVKYGSWH</sequence>
<organism evidence="1 2">
    <name type="scientific">Melia azedarach</name>
    <name type="common">Chinaberry tree</name>
    <dbReference type="NCBI Taxonomy" id="155640"/>
    <lineage>
        <taxon>Eukaryota</taxon>
        <taxon>Viridiplantae</taxon>
        <taxon>Streptophyta</taxon>
        <taxon>Embryophyta</taxon>
        <taxon>Tracheophyta</taxon>
        <taxon>Spermatophyta</taxon>
        <taxon>Magnoliopsida</taxon>
        <taxon>eudicotyledons</taxon>
        <taxon>Gunneridae</taxon>
        <taxon>Pentapetalae</taxon>
        <taxon>rosids</taxon>
        <taxon>malvids</taxon>
        <taxon>Sapindales</taxon>
        <taxon>Meliaceae</taxon>
        <taxon>Melia</taxon>
    </lineage>
</organism>
<reference evidence="1 2" key="1">
    <citation type="journal article" date="2023" name="Science">
        <title>Complex scaffold remodeling in plant triterpene biosynthesis.</title>
        <authorList>
            <person name="De La Pena R."/>
            <person name="Hodgson H."/>
            <person name="Liu J.C."/>
            <person name="Stephenson M.J."/>
            <person name="Martin A.C."/>
            <person name="Owen C."/>
            <person name="Harkess A."/>
            <person name="Leebens-Mack J."/>
            <person name="Jimenez L.E."/>
            <person name="Osbourn A."/>
            <person name="Sattely E.S."/>
        </authorList>
    </citation>
    <scope>NUCLEOTIDE SEQUENCE [LARGE SCALE GENOMIC DNA]</scope>
    <source>
        <strain evidence="2">cv. JPN11</strain>
        <tissue evidence="1">Leaf</tissue>
    </source>
</reference>
<name>A0ACC1YMX0_MELAZ</name>
<dbReference type="Proteomes" id="UP001164539">
    <property type="component" value="Chromosome 2"/>
</dbReference>
<evidence type="ECO:0000313" key="1">
    <source>
        <dbReference type="EMBL" id="KAJ4724771.1"/>
    </source>
</evidence>
<keyword evidence="2" id="KW-1185">Reference proteome</keyword>
<evidence type="ECO:0000313" key="2">
    <source>
        <dbReference type="Proteomes" id="UP001164539"/>
    </source>
</evidence>
<keyword evidence="1" id="KW-0687">Ribonucleoprotein</keyword>
<accession>A0ACC1YMX0</accession>
<dbReference type="EMBL" id="CM051395">
    <property type="protein sequence ID" value="KAJ4724771.1"/>
    <property type="molecule type" value="Genomic_DNA"/>
</dbReference>
<gene>
    <name evidence="1" type="ORF">OWV82_003718</name>
</gene>
<comment type="caution">
    <text evidence="1">The sequence shown here is derived from an EMBL/GenBank/DDBJ whole genome shotgun (WGS) entry which is preliminary data.</text>
</comment>